<dbReference type="PANTHER" id="PTHR43065:SF10">
    <property type="entry name" value="PEROXIDE STRESS-ACTIVATED HISTIDINE KINASE MAK3"/>
    <property type="match status" value="1"/>
</dbReference>
<evidence type="ECO:0000259" key="9">
    <source>
        <dbReference type="PROSITE" id="PS50109"/>
    </source>
</evidence>
<accession>A0ABY0IHC3</accession>
<organism evidence="10 11">
    <name type="scientific">Halobacteriovorax vibrionivorans</name>
    <dbReference type="NCBI Taxonomy" id="2152716"/>
    <lineage>
        <taxon>Bacteria</taxon>
        <taxon>Pseudomonadati</taxon>
        <taxon>Bdellovibrionota</taxon>
        <taxon>Bacteriovoracia</taxon>
        <taxon>Bacteriovoracales</taxon>
        <taxon>Halobacteriovoraceae</taxon>
        <taxon>Halobacteriovorax</taxon>
    </lineage>
</organism>
<dbReference type="InterPro" id="IPR036097">
    <property type="entry name" value="HisK_dim/P_sf"/>
</dbReference>
<evidence type="ECO:0000256" key="6">
    <source>
        <dbReference type="ARBA" id="ARBA00022777"/>
    </source>
</evidence>
<name>A0ABY0IHC3_9BACT</name>
<dbReference type="EC" id="2.7.13.3" evidence="2"/>
<dbReference type="Proteomes" id="UP000443582">
    <property type="component" value="Unassembled WGS sequence"/>
</dbReference>
<dbReference type="SUPFAM" id="SSF47384">
    <property type="entry name" value="Homodimeric domain of signal transducing histidine kinase"/>
    <property type="match status" value="1"/>
</dbReference>
<dbReference type="PROSITE" id="PS50109">
    <property type="entry name" value="HIS_KIN"/>
    <property type="match status" value="1"/>
</dbReference>
<feature type="domain" description="Histidine kinase" evidence="9">
    <location>
        <begin position="270"/>
        <end position="482"/>
    </location>
</feature>
<evidence type="ECO:0000256" key="7">
    <source>
        <dbReference type="ARBA" id="ARBA00022840"/>
    </source>
</evidence>
<dbReference type="SMART" id="SM00387">
    <property type="entry name" value="HATPase_c"/>
    <property type="match status" value="1"/>
</dbReference>
<proteinExistence type="predicted"/>
<dbReference type="EMBL" id="QDKL01000003">
    <property type="protein sequence ID" value="RZF20949.1"/>
    <property type="molecule type" value="Genomic_DNA"/>
</dbReference>
<dbReference type="PRINTS" id="PR00344">
    <property type="entry name" value="BCTRLSENSOR"/>
</dbReference>
<evidence type="ECO:0000256" key="3">
    <source>
        <dbReference type="ARBA" id="ARBA00022553"/>
    </source>
</evidence>
<evidence type="ECO:0000256" key="5">
    <source>
        <dbReference type="ARBA" id="ARBA00022741"/>
    </source>
</evidence>
<evidence type="ECO:0000313" key="11">
    <source>
        <dbReference type="Proteomes" id="UP000443582"/>
    </source>
</evidence>
<evidence type="ECO:0000256" key="2">
    <source>
        <dbReference type="ARBA" id="ARBA00012438"/>
    </source>
</evidence>
<evidence type="ECO:0000313" key="10">
    <source>
        <dbReference type="EMBL" id="RZF20949.1"/>
    </source>
</evidence>
<comment type="caution">
    <text evidence="10">The sequence shown here is derived from an EMBL/GenBank/DDBJ whole genome shotgun (WGS) entry which is preliminary data.</text>
</comment>
<dbReference type="InterPro" id="IPR004358">
    <property type="entry name" value="Sig_transdc_His_kin-like_C"/>
</dbReference>
<dbReference type="CDD" id="cd00082">
    <property type="entry name" value="HisKA"/>
    <property type="match status" value="1"/>
</dbReference>
<evidence type="ECO:0000256" key="1">
    <source>
        <dbReference type="ARBA" id="ARBA00000085"/>
    </source>
</evidence>
<evidence type="ECO:0000256" key="4">
    <source>
        <dbReference type="ARBA" id="ARBA00022679"/>
    </source>
</evidence>
<dbReference type="GO" id="GO:0016301">
    <property type="term" value="F:kinase activity"/>
    <property type="evidence" value="ECO:0007669"/>
    <property type="project" value="UniProtKB-KW"/>
</dbReference>
<dbReference type="Pfam" id="PF02518">
    <property type="entry name" value="HATPase_c"/>
    <property type="match status" value="1"/>
</dbReference>
<protein>
    <recommendedName>
        <fullName evidence="2">histidine kinase</fullName>
        <ecNumber evidence="2">2.7.13.3</ecNumber>
    </recommendedName>
</protein>
<dbReference type="RefSeq" id="WP_115363265.1">
    <property type="nucleotide sequence ID" value="NZ_QDKL01000003.1"/>
</dbReference>
<keyword evidence="11" id="KW-1185">Reference proteome</keyword>
<keyword evidence="8" id="KW-0902">Two-component regulatory system</keyword>
<dbReference type="SMART" id="SM00388">
    <property type="entry name" value="HisKA"/>
    <property type="match status" value="1"/>
</dbReference>
<keyword evidence="6 10" id="KW-0418">Kinase</keyword>
<dbReference type="PANTHER" id="PTHR43065">
    <property type="entry name" value="SENSOR HISTIDINE KINASE"/>
    <property type="match status" value="1"/>
</dbReference>
<keyword evidence="4" id="KW-0808">Transferase</keyword>
<dbReference type="Gene3D" id="3.30.565.10">
    <property type="entry name" value="Histidine kinase-like ATPase, C-terminal domain"/>
    <property type="match status" value="1"/>
</dbReference>
<dbReference type="Pfam" id="PF00512">
    <property type="entry name" value="HisKA"/>
    <property type="match status" value="1"/>
</dbReference>
<dbReference type="InterPro" id="IPR036890">
    <property type="entry name" value="HATPase_C_sf"/>
</dbReference>
<dbReference type="SUPFAM" id="SSF55874">
    <property type="entry name" value="ATPase domain of HSP90 chaperone/DNA topoisomerase II/histidine kinase"/>
    <property type="match status" value="1"/>
</dbReference>
<reference evidence="11" key="1">
    <citation type="journal article" date="2019" name="Int. J. Syst. Evol. Microbiol.">
        <title>Halobacteriovorax valvorus sp. nov., a novel prokaryotic predator isolated from coastal seawater of China.</title>
        <authorList>
            <person name="Chen M.-X."/>
        </authorList>
    </citation>
    <scope>NUCLEOTIDE SEQUENCE [LARGE SCALE GENOMIC DNA]</scope>
    <source>
        <strain evidence="11">BL9</strain>
    </source>
</reference>
<dbReference type="InterPro" id="IPR003594">
    <property type="entry name" value="HATPase_dom"/>
</dbReference>
<dbReference type="Gene3D" id="1.10.287.130">
    <property type="match status" value="1"/>
</dbReference>
<keyword evidence="7" id="KW-0067">ATP-binding</keyword>
<gene>
    <name evidence="10" type="ORF">DAY19_13270</name>
</gene>
<sequence length="484" mass="55087">MKVDELIDIFKYGNYEDQNIRMAVINSESKFLYMSSTLVSFYENYKEMPVYDYYKDHFPSSELDKIINGINNALEGISTSSVIVLKDSLDKEEINWDTTFLPFTSEEGDRFCVTKIQPREIQLSTTSTNYLIREIVEKSNDYFAVFDEDLNFVYISKTDQDWDIKPIVGKHISSLINGNVLEIFKDRVKKATENPGEVITDIVKLNVANRGLVYYESSMEFHDFGALGKYYLDRTAEVTEKVLRNREIESQKSAIEKMSKWTALGQMAANIAHEVNNPLAIIELQAQSISKRGADFTIEQVREKINSIKEQKDRISNIVSSLKIYSHDDRSKREHTSLSSIIHDSIALFKTATVDESLKIVFSNDSDNDMVNINSSEIIQVIINLLNNAFDAIDELSDQWIELNLFDHNGLVYLDVIDSGVGIDKEIATKIFDRFYTTKGRTKGTGLGLNICQGIINDHGGAISFDPESEYTTFRICLPQVNPS</sequence>
<comment type="catalytic activity">
    <reaction evidence="1">
        <text>ATP + protein L-histidine = ADP + protein N-phospho-L-histidine.</text>
        <dbReference type="EC" id="2.7.13.3"/>
    </reaction>
</comment>
<dbReference type="InterPro" id="IPR005467">
    <property type="entry name" value="His_kinase_dom"/>
</dbReference>
<keyword evidence="5" id="KW-0547">Nucleotide-binding</keyword>
<dbReference type="InterPro" id="IPR003661">
    <property type="entry name" value="HisK_dim/P_dom"/>
</dbReference>
<evidence type="ECO:0000256" key="8">
    <source>
        <dbReference type="ARBA" id="ARBA00023012"/>
    </source>
</evidence>
<keyword evidence="3" id="KW-0597">Phosphoprotein</keyword>